<reference evidence="2" key="1">
    <citation type="submission" date="2019-09" db="EMBL/GenBank/DDBJ databases">
        <authorList>
            <person name="Teo W.F.A."/>
            <person name="Duangmal K."/>
        </authorList>
    </citation>
    <scope>NUCLEOTIDE SEQUENCE [LARGE SCALE GENOMIC DNA]</scope>
    <source>
        <strain evidence="2">K81G1</strain>
    </source>
</reference>
<feature type="domain" description="N-acetyltransferase" evidence="1">
    <location>
        <begin position="17"/>
        <end position="163"/>
    </location>
</feature>
<evidence type="ECO:0000313" key="2">
    <source>
        <dbReference type="EMBL" id="KAA9163642.1"/>
    </source>
</evidence>
<dbReference type="GO" id="GO:0016747">
    <property type="term" value="F:acyltransferase activity, transferring groups other than amino-acyl groups"/>
    <property type="evidence" value="ECO:0007669"/>
    <property type="project" value="InterPro"/>
</dbReference>
<protein>
    <submittedName>
        <fullName evidence="2">GNAT family N-acetyltransferase</fullName>
    </submittedName>
</protein>
<evidence type="ECO:0000259" key="1">
    <source>
        <dbReference type="PROSITE" id="PS51186"/>
    </source>
</evidence>
<name>A0A5N0VG00_9PSEU</name>
<dbReference type="PROSITE" id="PS51186">
    <property type="entry name" value="GNAT"/>
    <property type="match status" value="1"/>
</dbReference>
<evidence type="ECO:0000313" key="3">
    <source>
        <dbReference type="Proteomes" id="UP000319769"/>
    </source>
</evidence>
<dbReference type="InterPro" id="IPR016181">
    <property type="entry name" value="Acyl_CoA_acyltransferase"/>
</dbReference>
<dbReference type="AlphaFoldDB" id="A0A5N0VG00"/>
<dbReference type="SUPFAM" id="SSF55729">
    <property type="entry name" value="Acyl-CoA N-acyltransferases (Nat)"/>
    <property type="match status" value="1"/>
</dbReference>
<dbReference type="Proteomes" id="UP000319769">
    <property type="component" value="Unassembled WGS sequence"/>
</dbReference>
<dbReference type="PANTHER" id="PTHR41700">
    <property type="entry name" value="GCN5-RELATED N-ACETYLTRANSFERASE"/>
    <property type="match status" value="1"/>
</dbReference>
<dbReference type="OrthoDB" id="9797990at2"/>
<dbReference type="PANTHER" id="PTHR41700:SF1">
    <property type="entry name" value="N-ACETYLTRANSFERASE DOMAIN-CONTAINING PROTEIN"/>
    <property type="match status" value="1"/>
</dbReference>
<dbReference type="EMBL" id="VMNW02000009">
    <property type="protein sequence ID" value="KAA9163642.1"/>
    <property type="molecule type" value="Genomic_DNA"/>
</dbReference>
<accession>A0A5N0VG00</accession>
<dbReference type="InterPro" id="IPR000182">
    <property type="entry name" value="GNAT_dom"/>
</dbReference>
<dbReference type="Pfam" id="PF13480">
    <property type="entry name" value="Acetyltransf_6"/>
    <property type="match status" value="1"/>
</dbReference>
<dbReference type="InterPro" id="IPR038764">
    <property type="entry name" value="GNAT_N_AcTrfase_prd"/>
</dbReference>
<dbReference type="Gene3D" id="3.40.630.30">
    <property type="match status" value="1"/>
</dbReference>
<comment type="caution">
    <text evidence="2">The sequence shown here is derived from an EMBL/GenBank/DDBJ whole genome shotgun (WGS) entry which is preliminary data.</text>
</comment>
<keyword evidence="3" id="KW-1185">Reference proteome</keyword>
<proteinExistence type="predicted"/>
<gene>
    <name evidence="2" type="ORF">FPZ12_009065</name>
</gene>
<dbReference type="InterPro" id="IPR038740">
    <property type="entry name" value="BioF2-like_GNAT_dom"/>
</dbReference>
<organism evidence="2 3">
    <name type="scientific">Amycolatopsis acidicola</name>
    <dbReference type="NCBI Taxonomy" id="2596893"/>
    <lineage>
        <taxon>Bacteria</taxon>
        <taxon>Bacillati</taxon>
        <taxon>Actinomycetota</taxon>
        <taxon>Actinomycetes</taxon>
        <taxon>Pseudonocardiales</taxon>
        <taxon>Pseudonocardiaceae</taxon>
        <taxon>Amycolatopsis</taxon>
    </lineage>
</organism>
<dbReference type="RefSeq" id="WP_144750526.1">
    <property type="nucleotide sequence ID" value="NZ_VMNW02000009.1"/>
</dbReference>
<sequence length="284" mass="30303">MTSPEEAAAKAAVAAGVRLREVAELAELEAVYRLFDVIWRPDPANPPVTTELMRALTKAGNYVGGAYAGDELVGACVGFFGTPAGEVMHSHIAGVSPSMAGRHVGLALKLHQRAWALPRGISVIEWTFDPLVARNAYFNLGKLAAVAAEYLPNFYGGMRDNINGTDETDRLLVHWPISAPEVTAACAGTPHLVHADAELCRGAVVALDRADGGPVRGSLAGDTLLVAVPRDIETLRRADPTTAGQWRLAVRETLGSLLAEGARIKGFDRAGWYVVTRGTKEDER</sequence>